<dbReference type="PANTHER" id="PTHR30604:SF1">
    <property type="entry name" value="DNA UTILIZATION PROTEIN HOFQ"/>
    <property type="match status" value="1"/>
</dbReference>
<dbReference type="InterPro" id="IPR051808">
    <property type="entry name" value="Type_IV_pilus_biogenesis"/>
</dbReference>
<accession>A0A1M6LJI7</accession>
<dbReference type="GO" id="GO:0009306">
    <property type="term" value="P:protein secretion"/>
    <property type="evidence" value="ECO:0007669"/>
    <property type="project" value="InterPro"/>
</dbReference>
<dbReference type="STRING" id="1122189.SAMN02745165_03006"/>
<evidence type="ECO:0000313" key="4">
    <source>
        <dbReference type="Proteomes" id="UP000184171"/>
    </source>
</evidence>
<evidence type="ECO:0000256" key="1">
    <source>
        <dbReference type="RuleBase" id="RU004003"/>
    </source>
</evidence>
<organism evidence="3 4">
    <name type="scientific">Malonomonas rubra DSM 5091</name>
    <dbReference type="NCBI Taxonomy" id="1122189"/>
    <lineage>
        <taxon>Bacteria</taxon>
        <taxon>Pseudomonadati</taxon>
        <taxon>Thermodesulfobacteriota</taxon>
        <taxon>Desulfuromonadia</taxon>
        <taxon>Desulfuromonadales</taxon>
        <taxon>Geopsychrobacteraceae</taxon>
        <taxon>Malonomonas</taxon>
    </lineage>
</organism>
<dbReference type="OrthoDB" id="9775455at2"/>
<protein>
    <submittedName>
        <fullName evidence="3">Type II and III secretion system protein</fullName>
    </submittedName>
</protein>
<dbReference type="RefSeq" id="WP_072909553.1">
    <property type="nucleotide sequence ID" value="NZ_FQZT01000013.1"/>
</dbReference>
<evidence type="ECO:0000259" key="2">
    <source>
        <dbReference type="Pfam" id="PF00263"/>
    </source>
</evidence>
<sequence>MFFNNLLELNVTPVINPDGSIILEIAAKNDSQIEGGNGALTKKEAQTKVLVQDGETTVLGGIYVEREGESDEGVPIIKDVPILGHLFKATSQSNSKDELLIFITPRILQN</sequence>
<evidence type="ECO:0000313" key="3">
    <source>
        <dbReference type="EMBL" id="SHJ71343.1"/>
    </source>
</evidence>
<dbReference type="Proteomes" id="UP000184171">
    <property type="component" value="Unassembled WGS sequence"/>
</dbReference>
<dbReference type="AlphaFoldDB" id="A0A1M6LJI7"/>
<name>A0A1M6LJI7_MALRU</name>
<dbReference type="InterPro" id="IPR004846">
    <property type="entry name" value="T2SS/T3SS_dom"/>
</dbReference>
<comment type="similarity">
    <text evidence="1">Belongs to the bacterial secretin family.</text>
</comment>
<reference evidence="3 4" key="1">
    <citation type="submission" date="2016-11" db="EMBL/GenBank/DDBJ databases">
        <authorList>
            <person name="Jaros S."/>
            <person name="Januszkiewicz K."/>
            <person name="Wedrychowicz H."/>
        </authorList>
    </citation>
    <scope>NUCLEOTIDE SEQUENCE [LARGE SCALE GENOMIC DNA]</scope>
    <source>
        <strain evidence="3 4">DSM 5091</strain>
    </source>
</reference>
<keyword evidence="4" id="KW-1185">Reference proteome</keyword>
<feature type="domain" description="Type II/III secretion system secretin-like" evidence="2">
    <location>
        <begin position="6"/>
        <end position="108"/>
    </location>
</feature>
<dbReference type="PRINTS" id="PR00811">
    <property type="entry name" value="BCTERIALGSPD"/>
</dbReference>
<dbReference type="EMBL" id="FQZT01000013">
    <property type="protein sequence ID" value="SHJ71343.1"/>
    <property type="molecule type" value="Genomic_DNA"/>
</dbReference>
<dbReference type="PANTHER" id="PTHR30604">
    <property type="entry name" value="PROTEIN TRANSPORT PROTEIN HOFQ"/>
    <property type="match status" value="1"/>
</dbReference>
<gene>
    <name evidence="3" type="ORF">SAMN02745165_03006</name>
</gene>
<proteinExistence type="inferred from homology"/>
<dbReference type="Pfam" id="PF00263">
    <property type="entry name" value="Secretin"/>
    <property type="match status" value="1"/>
</dbReference>
<dbReference type="InterPro" id="IPR001775">
    <property type="entry name" value="GspD/PilQ"/>
</dbReference>